<evidence type="ECO:0000256" key="1">
    <source>
        <dbReference type="SAM" id="MobiDB-lite"/>
    </source>
</evidence>
<protein>
    <submittedName>
        <fullName evidence="2">Uncharacterized protein</fullName>
    </submittedName>
</protein>
<name>A0AAV7XC91_9NEOP</name>
<dbReference type="Gene3D" id="3.90.180.10">
    <property type="entry name" value="Medium-chain alcohol dehydrogenases, catalytic domain"/>
    <property type="match status" value="1"/>
</dbReference>
<accession>A0AAV7XC91</accession>
<dbReference type="Proteomes" id="UP001075354">
    <property type="component" value="Chromosome 11"/>
</dbReference>
<proteinExistence type="predicted"/>
<reference evidence="2" key="1">
    <citation type="submission" date="2022-12" db="EMBL/GenBank/DDBJ databases">
        <title>Chromosome-level genome assembly of the bean flower thrips Megalurothrips usitatus.</title>
        <authorList>
            <person name="Ma L."/>
            <person name="Liu Q."/>
            <person name="Li H."/>
            <person name="Cai W."/>
        </authorList>
    </citation>
    <scope>NUCLEOTIDE SEQUENCE</scope>
    <source>
        <strain evidence="2">Cailab_2022a</strain>
    </source>
</reference>
<evidence type="ECO:0000313" key="2">
    <source>
        <dbReference type="EMBL" id="KAJ1522506.1"/>
    </source>
</evidence>
<organism evidence="2 3">
    <name type="scientific">Megalurothrips usitatus</name>
    <name type="common">bean blossom thrips</name>
    <dbReference type="NCBI Taxonomy" id="439358"/>
    <lineage>
        <taxon>Eukaryota</taxon>
        <taxon>Metazoa</taxon>
        <taxon>Ecdysozoa</taxon>
        <taxon>Arthropoda</taxon>
        <taxon>Hexapoda</taxon>
        <taxon>Insecta</taxon>
        <taxon>Pterygota</taxon>
        <taxon>Neoptera</taxon>
        <taxon>Paraneoptera</taxon>
        <taxon>Thysanoptera</taxon>
        <taxon>Terebrantia</taxon>
        <taxon>Thripoidea</taxon>
        <taxon>Thripidae</taxon>
        <taxon>Megalurothrips</taxon>
    </lineage>
</organism>
<evidence type="ECO:0000313" key="3">
    <source>
        <dbReference type="Proteomes" id="UP001075354"/>
    </source>
</evidence>
<gene>
    <name evidence="2" type="ORF">ONE63_001696</name>
</gene>
<keyword evidence="3" id="KW-1185">Reference proteome</keyword>
<sequence>MDPCHVLMCGDGGSFEYRIRVLTRNCGVRIVLNTLAGGELRASVGCLSISGRLLHYNRDDALAGRSIGEDHHGNGAFHRTPRTVPDMTSHGRGTPKLWCKSALSDTPIMFSECSYHQNTKGKSRKTLKVLCPDMVSP</sequence>
<dbReference type="AlphaFoldDB" id="A0AAV7XC91"/>
<dbReference type="EMBL" id="JAPTSV010000011">
    <property type="protein sequence ID" value="KAJ1522506.1"/>
    <property type="molecule type" value="Genomic_DNA"/>
</dbReference>
<comment type="caution">
    <text evidence="2">The sequence shown here is derived from an EMBL/GenBank/DDBJ whole genome shotgun (WGS) entry which is preliminary data.</text>
</comment>
<feature type="region of interest" description="Disordered" evidence="1">
    <location>
        <begin position="72"/>
        <end position="91"/>
    </location>
</feature>